<feature type="domain" description="FAD-binding PCMH-type" evidence="6">
    <location>
        <begin position="65"/>
        <end position="236"/>
    </location>
</feature>
<dbReference type="Gene3D" id="3.40.462.20">
    <property type="match status" value="1"/>
</dbReference>
<dbReference type="PANTHER" id="PTHR42973:SF53">
    <property type="entry name" value="FAD-BINDING PCMH-TYPE DOMAIN-CONTAINING PROTEIN-RELATED"/>
    <property type="match status" value="1"/>
</dbReference>
<dbReference type="Gene3D" id="3.30.43.10">
    <property type="entry name" value="Uridine Diphospho-n-acetylenolpyruvylglucosamine Reductase, domain 2"/>
    <property type="match status" value="1"/>
</dbReference>
<dbReference type="PROSITE" id="PS50810">
    <property type="entry name" value="FRATAXIN_2"/>
    <property type="match status" value="1"/>
</dbReference>
<dbReference type="SUPFAM" id="SSF56176">
    <property type="entry name" value="FAD-binding/transporter-associated domain-like"/>
    <property type="match status" value="1"/>
</dbReference>
<evidence type="ECO:0000259" key="6">
    <source>
        <dbReference type="PROSITE" id="PS51387"/>
    </source>
</evidence>
<evidence type="ECO:0000256" key="5">
    <source>
        <dbReference type="SAM" id="SignalP"/>
    </source>
</evidence>
<dbReference type="PANTHER" id="PTHR42973">
    <property type="entry name" value="BINDING OXIDOREDUCTASE, PUTATIVE (AFU_ORTHOLOGUE AFUA_1G17690)-RELATED"/>
    <property type="match status" value="1"/>
</dbReference>
<dbReference type="GO" id="GO:0071949">
    <property type="term" value="F:FAD binding"/>
    <property type="evidence" value="ECO:0007669"/>
    <property type="project" value="InterPro"/>
</dbReference>
<dbReference type="InterPro" id="IPR016167">
    <property type="entry name" value="FAD-bd_PCMH_sub1"/>
</dbReference>
<dbReference type="Pfam" id="PF01565">
    <property type="entry name" value="FAD_binding_4"/>
    <property type="match status" value="1"/>
</dbReference>
<comment type="caution">
    <text evidence="7">The sequence shown here is derived from an EMBL/GenBank/DDBJ whole genome shotgun (WGS) entry which is preliminary data.</text>
</comment>
<evidence type="ECO:0000256" key="1">
    <source>
        <dbReference type="ARBA" id="ARBA00005466"/>
    </source>
</evidence>
<comment type="similarity">
    <text evidence="1">Belongs to the oxygen-dependent FAD-linked oxidoreductase family.</text>
</comment>
<dbReference type="GO" id="GO:0016491">
    <property type="term" value="F:oxidoreductase activity"/>
    <property type="evidence" value="ECO:0007669"/>
    <property type="project" value="UniProtKB-KW"/>
</dbReference>
<dbReference type="GO" id="GO:0016226">
    <property type="term" value="P:iron-sulfur cluster assembly"/>
    <property type="evidence" value="ECO:0007669"/>
    <property type="project" value="InterPro"/>
</dbReference>
<dbReference type="Proteomes" id="UP001320245">
    <property type="component" value="Unassembled WGS sequence"/>
</dbReference>
<dbReference type="Gene3D" id="3.30.465.10">
    <property type="match status" value="1"/>
</dbReference>
<dbReference type="InterPro" id="IPR036318">
    <property type="entry name" value="FAD-bd_PCMH-like_sf"/>
</dbReference>
<reference evidence="7 8" key="1">
    <citation type="journal article" date="2023" name="PLoS ONE">
        <title>Cytospora paraplurivora sp. nov. isolated from orchards with fruit tree decline syndrome in Ontario, Canada.</title>
        <authorList>
            <person name="Ilyukhin E."/>
            <person name="Nguyen H.D.T."/>
            <person name="Castle A.J."/>
            <person name="Ellouze W."/>
        </authorList>
    </citation>
    <scope>NUCLEOTIDE SEQUENCE [LARGE SCALE GENOMIC DNA]</scope>
    <source>
        <strain evidence="7 8">FDS-564</strain>
    </source>
</reference>
<dbReference type="GO" id="GO:0008199">
    <property type="term" value="F:ferric iron binding"/>
    <property type="evidence" value="ECO:0007669"/>
    <property type="project" value="InterPro"/>
</dbReference>
<keyword evidence="5" id="KW-0732">Signal</keyword>
<keyword evidence="4" id="KW-0560">Oxidoreductase</keyword>
<sequence length="501" mass="53205">MVMSLNLFFALLAACPAIAGTSSSLAQNGTIACGNLASTFPAKTFVEGTSTYELESNSSIWSKTCVLSPACVFTPSDELDIADALRIIQEAQSPFSVRSGGHMPVPGAQSNDGGVEIALTNLNSLSLSSNHSIASIGPGNRWVDVYNWTSEYGLGVSGGRYGEVGVGGLLTGGGINFFASQYGWSFNTVVGYQVVLGNSSIVEVSATSHPDLFWALKGGNNNFGIVTRFDLKTFPITTVYSGTTVWPADKLSAVIDAIQNFVLPGGGIDDPLTEINPTIEVQPSTGVIEPYYIPFVRSSDASPTSVENFTSITGATLNDVTQTDWTTVAFEAVEEDSNSLREQFLAFSLKAAPGVVQLAYDTILEPALQQLQSINNSYVAVAYQPISQLWLQAARDAGGDAIDLDPADGSLVALVITAGWSDAADDETIYSFTSAALANLTTKAKEQDVFYDFVYLNDAAAGQSPYETYGKGKSLPRLKEIQARYDPLSVFKDLATSGFKL</sequence>
<gene>
    <name evidence="7" type="ORF">SLS53_000414</name>
</gene>
<evidence type="ECO:0000313" key="7">
    <source>
        <dbReference type="EMBL" id="KAK7749833.1"/>
    </source>
</evidence>
<dbReference type="InterPro" id="IPR002908">
    <property type="entry name" value="Frataxin/CyaY"/>
</dbReference>
<keyword evidence="2" id="KW-0285">Flavoprotein</keyword>
<dbReference type="InterPro" id="IPR050416">
    <property type="entry name" value="FAD-linked_Oxidoreductase"/>
</dbReference>
<dbReference type="InterPro" id="IPR016166">
    <property type="entry name" value="FAD-bd_PCMH"/>
</dbReference>
<protein>
    <recommendedName>
        <fullName evidence="6">FAD-binding PCMH-type domain-containing protein</fullName>
    </recommendedName>
</protein>
<feature type="chain" id="PRO_5042903609" description="FAD-binding PCMH-type domain-containing protein" evidence="5">
    <location>
        <begin position="20"/>
        <end position="501"/>
    </location>
</feature>
<dbReference type="PROSITE" id="PS51387">
    <property type="entry name" value="FAD_PCMH"/>
    <property type="match status" value="1"/>
</dbReference>
<name>A0AAN9ULX1_9PEZI</name>
<organism evidence="7 8">
    <name type="scientific">Cytospora paraplurivora</name>
    <dbReference type="NCBI Taxonomy" id="2898453"/>
    <lineage>
        <taxon>Eukaryota</taxon>
        <taxon>Fungi</taxon>
        <taxon>Dikarya</taxon>
        <taxon>Ascomycota</taxon>
        <taxon>Pezizomycotina</taxon>
        <taxon>Sordariomycetes</taxon>
        <taxon>Sordariomycetidae</taxon>
        <taxon>Diaporthales</taxon>
        <taxon>Cytosporaceae</taxon>
        <taxon>Cytospora</taxon>
    </lineage>
</organism>
<dbReference type="AlphaFoldDB" id="A0AAN9ULX1"/>
<evidence type="ECO:0000256" key="2">
    <source>
        <dbReference type="ARBA" id="ARBA00022630"/>
    </source>
</evidence>
<keyword evidence="8" id="KW-1185">Reference proteome</keyword>
<dbReference type="EMBL" id="JAJSPL020000001">
    <property type="protein sequence ID" value="KAK7749833.1"/>
    <property type="molecule type" value="Genomic_DNA"/>
</dbReference>
<proteinExistence type="inferred from homology"/>
<evidence type="ECO:0000256" key="4">
    <source>
        <dbReference type="ARBA" id="ARBA00023002"/>
    </source>
</evidence>
<feature type="signal peptide" evidence="5">
    <location>
        <begin position="1"/>
        <end position="19"/>
    </location>
</feature>
<accession>A0AAN9ULX1</accession>
<evidence type="ECO:0000313" key="8">
    <source>
        <dbReference type="Proteomes" id="UP001320245"/>
    </source>
</evidence>
<dbReference type="InterPro" id="IPR006094">
    <property type="entry name" value="Oxid_FAD_bind_N"/>
</dbReference>
<evidence type="ECO:0000256" key="3">
    <source>
        <dbReference type="ARBA" id="ARBA00022827"/>
    </source>
</evidence>
<dbReference type="InterPro" id="IPR016169">
    <property type="entry name" value="FAD-bd_PCMH_sub2"/>
</dbReference>
<keyword evidence="3" id="KW-0274">FAD</keyword>